<protein>
    <submittedName>
        <fullName evidence="2">Uncharacterized protein</fullName>
    </submittedName>
</protein>
<feature type="region of interest" description="Disordered" evidence="1">
    <location>
        <begin position="121"/>
        <end position="152"/>
    </location>
</feature>
<proteinExistence type="predicted"/>
<dbReference type="EMBL" id="WUUT01000008">
    <property type="protein sequence ID" value="MXR53044.1"/>
    <property type="molecule type" value="Genomic_DNA"/>
</dbReference>
<feature type="region of interest" description="Disordered" evidence="1">
    <location>
        <begin position="167"/>
        <end position="197"/>
    </location>
</feature>
<comment type="caution">
    <text evidence="2">The sequence shown here is derived from an EMBL/GenBank/DDBJ whole genome shotgun (WGS) entry which is preliminary data.</text>
</comment>
<accession>A0A6B0T4Q8</accession>
<gene>
    <name evidence="2" type="ORF">GRX03_15710</name>
</gene>
<evidence type="ECO:0000313" key="2">
    <source>
        <dbReference type="EMBL" id="MXR53044.1"/>
    </source>
</evidence>
<dbReference type="PROSITE" id="PS51318">
    <property type="entry name" value="TAT"/>
    <property type="match status" value="1"/>
</dbReference>
<organism evidence="2 3">
    <name type="scientific">Halovenus carboxidivorans</name>
    <dbReference type="NCBI Taxonomy" id="2692199"/>
    <lineage>
        <taxon>Archaea</taxon>
        <taxon>Methanobacteriati</taxon>
        <taxon>Methanobacteriota</taxon>
        <taxon>Stenosarchaea group</taxon>
        <taxon>Halobacteria</taxon>
        <taxon>Halobacteriales</taxon>
        <taxon>Haloarculaceae</taxon>
        <taxon>Halovenus</taxon>
    </lineage>
</organism>
<dbReference type="Proteomes" id="UP000466535">
    <property type="component" value="Unassembled WGS sequence"/>
</dbReference>
<name>A0A6B0T4Q8_9EURY</name>
<evidence type="ECO:0000256" key="1">
    <source>
        <dbReference type="SAM" id="MobiDB-lite"/>
    </source>
</evidence>
<keyword evidence="3" id="KW-1185">Reference proteome</keyword>
<sequence>MPTRRRFLRRAVVLSLGGPLLGAAAASSDGDARLARGETAVAVRGSPQVIGLTGVPDAVAPQITAANRRYQSLSPAAVEHVSASVRTTGREIQTGLGTAYGSFDPDAIATELEAKTNFRRVTGSRSLSERAATRRSGKRRDGPGPELLTRDTPTAALVVGGQRIDMAHGLSSDDSTERLLSAREQSRSAVPDDAGDSELGAVLDGDVVVHATVGEQTRHALRAELPESATALDTLVRGTRAAGVSAVVGPETTTLRYVLRVDADHRHAVDSLRDELSADESVDELGHSAWSDGLAVEMSVRTAALWAAHERLLAV</sequence>
<dbReference type="AlphaFoldDB" id="A0A6B0T4Q8"/>
<dbReference type="RefSeq" id="WP_159765309.1">
    <property type="nucleotide sequence ID" value="NZ_WUUT01000008.1"/>
</dbReference>
<evidence type="ECO:0000313" key="3">
    <source>
        <dbReference type="Proteomes" id="UP000466535"/>
    </source>
</evidence>
<dbReference type="InterPro" id="IPR006311">
    <property type="entry name" value="TAT_signal"/>
</dbReference>
<reference evidence="2 3" key="1">
    <citation type="submission" date="2019-12" db="EMBL/GenBank/DDBJ databases">
        <title>Isolation and characterization of three novel carbon monoxide-oxidizing members of Halobacteria from salione crusts and soils.</title>
        <authorList>
            <person name="Myers M.R."/>
            <person name="King G.M."/>
        </authorList>
    </citation>
    <scope>NUCLEOTIDE SEQUENCE [LARGE SCALE GENOMIC DNA]</scope>
    <source>
        <strain evidence="2 3">WSH3</strain>
    </source>
</reference>
<feature type="compositionally biased region" description="Basic and acidic residues" evidence="1">
    <location>
        <begin position="175"/>
        <end position="186"/>
    </location>
</feature>